<keyword evidence="5" id="KW-1185">Reference proteome</keyword>
<sequence length="236" mass="25563">MSKLALITGASRGIGKAISHYFSQQGYSLILVSRNQENLNRTKLELESLSSASKIETIAVDFNKPIEVESAIKSIIARHDTIDVLVNSAGILMAGHTNLTLDQLSELMNVNLVSTITTCNLVVEKMKLQGHGEVYNLGSTSGIEPVAKIAAYSATKAAIVSYSQSLYQELLPFDIQVCCLCPSVVDTDMTNDGRIANEQKIEPLDLTKAIDFVRSLSSGATMATLPIRCKVIDLEK</sequence>
<dbReference type="Proteomes" id="UP000189545">
    <property type="component" value="Chromosome"/>
</dbReference>
<dbReference type="PANTHER" id="PTHR42901:SF1">
    <property type="entry name" value="ALCOHOL DEHYDROGENASE"/>
    <property type="match status" value="1"/>
</dbReference>
<evidence type="ECO:0000313" key="4">
    <source>
        <dbReference type="EMBL" id="AQS35878.1"/>
    </source>
</evidence>
<dbReference type="Gene3D" id="3.40.50.720">
    <property type="entry name" value="NAD(P)-binding Rossmann-like Domain"/>
    <property type="match status" value="1"/>
</dbReference>
<comment type="similarity">
    <text evidence="1 3">Belongs to the short-chain dehydrogenases/reductases (SDR) family.</text>
</comment>
<dbReference type="KEGG" id="spsw:Sps_00684"/>
<protein>
    <recommendedName>
        <fullName evidence="6">Short-chain alcohol dehydrogenase</fullName>
    </recommendedName>
</protein>
<dbReference type="GO" id="GO:0016491">
    <property type="term" value="F:oxidoreductase activity"/>
    <property type="evidence" value="ECO:0007669"/>
    <property type="project" value="UniProtKB-KW"/>
</dbReference>
<evidence type="ECO:0000313" key="5">
    <source>
        <dbReference type="Proteomes" id="UP000189545"/>
    </source>
</evidence>
<dbReference type="PRINTS" id="PR00081">
    <property type="entry name" value="GDHRDH"/>
</dbReference>
<reference evidence="4 5" key="1">
    <citation type="submission" date="2016-03" db="EMBL/GenBank/DDBJ databases">
        <title>Complete genome sequence of Shewanella psychrophila WP2, a deep sea bacterium isolated from west Pacific sediment.</title>
        <authorList>
            <person name="Xu G."/>
            <person name="Jian H."/>
        </authorList>
    </citation>
    <scope>NUCLEOTIDE SEQUENCE [LARGE SCALE GENOMIC DNA]</scope>
    <source>
        <strain evidence="4 5">WP2</strain>
    </source>
</reference>
<dbReference type="InterPro" id="IPR002347">
    <property type="entry name" value="SDR_fam"/>
</dbReference>
<dbReference type="Pfam" id="PF00106">
    <property type="entry name" value="adh_short"/>
    <property type="match status" value="1"/>
</dbReference>
<dbReference type="PANTHER" id="PTHR42901">
    <property type="entry name" value="ALCOHOL DEHYDROGENASE"/>
    <property type="match status" value="1"/>
</dbReference>
<dbReference type="EMBL" id="CP014782">
    <property type="protein sequence ID" value="AQS35878.1"/>
    <property type="molecule type" value="Genomic_DNA"/>
</dbReference>
<dbReference type="SUPFAM" id="SSF51735">
    <property type="entry name" value="NAD(P)-binding Rossmann-fold domains"/>
    <property type="match status" value="1"/>
</dbReference>
<dbReference type="RefSeq" id="WP_077751232.1">
    <property type="nucleotide sequence ID" value="NZ_CP014782.1"/>
</dbReference>
<dbReference type="OrthoDB" id="9810734at2"/>
<dbReference type="PRINTS" id="PR00080">
    <property type="entry name" value="SDRFAMILY"/>
</dbReference>
<gene>
    <name evidence="4" type="ORF">Sps_00684</name>
</gene>
<evidence type="ECO:0000256" key="3">
    <source>
        <dbReference type="RuleBase" id="RU000363"/>
    </source>
</evidence>
<dbReference type="CDD" id="cd05233">
    <property type="entry name" value="SDR_c"/>
    <property type="match status" value="1"/>
</dbReference>
<dbReference type="PIRSF" id="PIRSF000126">
    <property type="entry name" value="11-beta-HSD1"/>
    <property type="match status" value="1"/>
</dbReference>
<accession>A0A1S6HK54</accession>
<proteinExistence type="inferred from homology"/>
<organism evidence="4 5">
    <name type="scientific">Shewanella psychrophila</name>
    <dbReference type="NCBI Taxonomy" id="225848"/>
    <lineage>
        <taxon>Bacteria</taxon>
        <taxon>Pseudomonadati</taxon>
        <taxon>Pseudomonadota</taxon>
        <taxon>Gammaproteobacteria</taxon>
        <taxon>Alteromonadales</taxon>
        <taxon>Shewanellaceae</taxon>
        <taxon>Shewanella</taxon>
    </lineage>
</organism>
<name>A0A1S6HK54_9GAMM</name>
<dbReference type="AlphaFoldDB" id="A0A1S6HK54"/>
<evidence type="ECO:0008006" key="6">
    <source>
        <dbReference type="Google" id="ProtNLM"/>
    </source>
</evidence>
<evidence type="ECO:0000256" key="2">
    <source>
        <dbReference type="ARBA" id="ARBA00023002"/>
    </source>
</evidence>
<keyword evidence="2" id="KW-0560">Oxidoreductase</keyword>
<dbReference type="InterPro" id="IPR036291">
    <property type="entry name" value="NAD(P)-bd_dom_sf"/>
</dbReference>
<dbReference type="STRING" id="225848.Sps_00684"/>
<evidence type="ECO:0000256" key="1">
    <source>
        <dbReference type="ARBA" id="ARBA00006484"/>
    </source>
</evidence>